<evidence type="ECO:0000256" key="7">
    <source>
        <dbReference type="ARBA" id="ARBA00024348"/>
    </source>
</evidence>
<gene>
    <name evidence="11" type="ORF">WN55_09193</name>
</gene>
<dbReference type="SUPFAM" id="SSF103473">
    <property type="entry name" value="MFS general substrate transporter"/>
    <property type="match status" value="1"/>
</dbReference>
<feature type="transmembrane region" description="Helical" evidence="9">
    <location>
        <begin position="236"/>
        <end position="259"/>
    </location>
</feature>
<evidence type="ECO:0000256" key="6">
    <source>
        <dbReference type="ARBA" id="ARBA00023180"/>
    </source>
</evidence>
<keyword evidence="5 9" id="KW-0472">Membrane</keyword>
<evidence type="ECO:0000256" key="4">
    <source>
        <dbReference type="ARBA" id="ARBA00022989"/>
    </source>
</evidence>
<feature type="transmembrane region" description="Helical" evidence="9">
    <location>
        <begin position="335"/>
        <end position="358"/>
    </location>
</feature>
<dbReference type="PANTHER" id="PTHR48021:SF46">
    <property type="entry name" value="MAJOR FACILITATOR SUPERFAMILY (MFS) PROFILE DOMAIN-CONTAINING PROTEIN"/>
    <property type="match status" value="1"/>
</dbReference>
<evidence type="ECO:0000259" key="10">
    <source>
        <dbReference type="PROSITE" id="PS50850"/>
    </source>
</evidence>
<dbReference type="InterPro" id="IPR005829">
    <property type="entry name" value="Sugar_transporter_CS"/>
</dbReference>
<dbReference type="Proteomes" id="UP000076502">
    <property type="component" value="Unassembled WGS sequence"/>
</dbReference>
<organism evidence="11 12">
    <name type="scientific">Dufourea novaeangliae</name>
    <name type="common">Sweat bee</name>
    <dbReference type="NCBI Taxonomy" id="178035"/>
    <lineage>
        <taxon>Eukaryota</taxon>
        <taxon>Metazoa</taxon>
        <taxon>Ecdysozoa</taxon>
        <taxon>Arthropoda</taxon>
        <taxon>Hexapoda</taxon>
        <taxon>Insecta</taxon>
        <taxon>Pterygota</taxon>
        <taxon>Neoptera</taxon>
        <taxon>Endopterygota</taxon>
        <taxon>Hymenoptera</taxon>
        <taxon>Apocrita</taxon>
        <taxon>Aculeata</taxon>
        <taxon>Apoidea</taxon>
        <taxon>Anthophila</taxon>
        <taxon>Halictidae</taxon>
        <taxon>Rophitinae</taxon>
        <taxon>Dufourea</taxon>
    </lineage>
</organism>
<dbReference type="InterPro" id="IPR044775">
    <property type="entry name" value="MFS_ERD6/Tret1-like"/>
</dbReference>
<accession>A0A154P8P5</accession>
<feature type="transmembrane region" description="Helical" evidence="9">
    <location>
        <begin position="401"/>
        <end position="422"/>
    </location>
</feature>
<dbReference type="PRINTS" id="PR00171">
    <property type="entry name" value="SUGRTRNSPORT"/>
</dbReference>
<dbReference type="PROSITE" id="PS50850">
    <property type="entry name" value="MFS"/>
    <property type="match status" value="1"/>
</dbReference>
<feature type="transmembrane region" description="Helical" evidence="9">
    <location>
        <begin position="43"/>
        <end position="63"/>
    </location>
</feature>
<dbReference type="OrthoDB" id="4142200at2759"/>
<evidence type="ECO:0000256" key="8">
    <source>
        <dbReference type="RuleBase" id="RU003346"/>
    </source>
</evidence>
<evidence type="ECO:0000256" key="5">
    <source>
        <dbReference type="ARBA" id="ARBA00023136"/>
    </source>
</evidence>
<dbReference type="InterPro" id="IPR050549">
    <property type="entry name" value="MFS_Trehalose_Transporter"/>
</dbReference>
<feature type="transmembrane region" description="Helical" evidence="9">
    <location>
        <begin position="301"/>
        <end position="323"/>
    </location>
</feature>
<feature type="transmembrane region" description="Helical" evidence="9">
    <location>
        <begin position="156"/>
        <end position="174"/>
    </location>
</feature>
<comment type="similarity">
    <text evidence="7">Belongs to the major facilitator superfamily. Sugar transporter (TC 2.A.1.1) family. Trehalose transporter subfamily.</text>
</comment>
<feature type="transmembrane region" description="Helical" evidence="9">
    <location>
        <begin position="370"/>
        <end position="395"/>
    </location>
</feature>
<dbReference type="PROSITE" id="PS00217">
    <property type="entry name" value="SUGAR_TRANSPORT_2"/>
    <property type="match status" value="1"/>
</dbReference>
<dbReference type="PANTHER" id="PTHR48021">
    <property type="match status" value="1"/>
</dbReference>
<evidence type="ECO:0000256" key="3">
    <source>
        <dbReference type="ARBA" id="ARBA00022692"/>
    </source>
</evidence>
<feature type="transmembrane region" description="Helical" evidence="9">
    <location>
        <begin position="70"/>
        <end position="90"/>
    </location>
</feature>
<dbReference type="Pfam" id="PF00083">
    <property type="entry name" value="Sugar_tr"/>
    <property type="match status" value="1"/>
</dbReference>
<evidence type="ECO:0000256" key="1">
    <source>
        <dbReference type="ARBA" id="ARBA00004651"/>
    </source>
</evidence>
<dbReference type="NCBIfam" id="TIGR00879">
    <property type="entry name" value="SP"/>
    <property type="match status" value="1"/>
</dbReference>
<name>A0A154P8P5_DUFNO</name>
<keyword evidence="8" id="KW-0813">Transport</keyword>
<dbReference type="FunFam" id="1.20.1250.20:FF:000055">
    <property type="entry name" value="Facilitated trehalose transporter Tret1-2 homolog"/>
    <property type="match status" value="1"/>
</dbReference>
<dbReference type="STRING" id="178035.A0A154P8P5"/>
<dbReference type="EMBL" id="KQ434846">
    <property type="protein sequence ID" value="KZC08289.1"/>
    <property type="molecule type" value="Genomic_DNA"/>
</dbReference>
<dbReference type="AlphaFoldDB" id="A0A154P8P5"/>
<keyword evidence="4 9" id="KW-1133">Transmembrane helix</keyword>
<keyword evidence="3 9" id="KW-0812">Transmembrane</keyword>
<evidence type="ECO:0000256" key="9">
    <source>
        <dbReference type="SAM" id="Phobius"/>
    </source>
</evidence>
<keyword evidence="6" id="KW-0325">Glycoprotein</keyword>
<dbReference type="InterPro" id="IPR020846">
    <property type="entry name" value="MFS_dom"/>
</dbReference>
<proteinExistence type="inferred from homology"/>
<dbReference type="InterPro" id="IPR036259">
    <property type="entry name" value="MFS_trans_sf"/>
</dbReference>
<dbReference type="Gene3D" id="1.20.1250.20">
    <property type="entry name" value="MFS general substrate transporter like domains"/>
    <property type="match status" value="1"/>
</dbReference>
<feature type="domain" description="Major facilitator superfamily (MFS) profile" evidence="10">
    <location>
        <begin position="1"/>
        <end position="426"/>
    </location>
</feature>
<feature type="transmembrane region" description="Helical" evidence="9">
    <location>
        <begin position="128"/>
        <end position="150"/>
    </location>
</feature>
<evidence type="ECO:0000313" key="12">
    <source>
        <dbReference type="Proteomes" id="UP000076502"/>
    </source>
</evidence>
<comment type="subcellular location">
    <subcellularLocation>
        <location evidence="1">Cell membrane</location>
        <topology evidence="1">Multi-pass membrane protein</topology>
    </subcellularLocation>
</comment>
<dbReference type="CDD" id="cd17358">
    <property type="entry name" value="MFS_GLUT6_8_Class3_like"/>
    <property type="match status" value="1"/>
</dbReference>
<evidence type="ECO:0000256" key="2">
    <source>
        <dbReference type="ARBA" id="ARBA00022475"/>
    </source>
</evidence>
<dbReference type="InterPro" id="IPR003663">
    <property type="entry name" value="Sugar/inositol_transpt"/>
</dbReference>
<dbReference type="InterPro" id="IPR005828">
    <property type="entry name" value="MFS_sugar_transport-like"/>
</dbReference>
<dbReference type="GO" id="GO:0051119">
    <property type="term" value="F:sugar transmembrane transporter activity"/>
    <property type="evidence" value="ECO:0007669"/>
    <property type="project" value="InterPro"/>
</dbReference>
<feature type="transmembrane region" description="Helical" evidence="9">
    <location>
        <begin position="96"/>
        <end position="116"/>
    </location>
</feature>
<evidence type="ECO:0000313" key="11">
    <source>
        <dbReference type="EMBL" id="KZC08289.1"/>
    </source>
</evidence>
<dbReference type="GO" id="GO:0005886">
    <property type="term" value="C:plasma membrane"/>
    <property type="evidence" value="ECO:0007669"/>
    <property type="project" value="UniProtKB-SubCell"/>
</dbReference>
<reference evidence="11 12" key="1">
    <citation type="submission" date="2015-07" db="EMBL/GenBank/DDBJ databases">
        <title>The genome of Dufourea novaeangliae.</title>
        <authorList>
            <person name="Pan H."/>
            <person name="Kapheim K."/>
        </authorList>
    </citation>
    <scope>NUCLEOTIDE SEQUENCE [LARGE SCALE GENOMIC DNA]</scope>
    <source>
        <strain evidence="11">0120121106</strain>
        <tissue evidence="11">Whole body</tissue>
    </source>
</reference>
<sequence length="443" mass="48618">MVYSSGCLGMMSYGQFFGWPSPSLPLLLQPGNPVHVTSQEGTWVTSCQALGAIFGAILCTYIINIIGRKWTVLLTAVPAITGWLLIAFASSVWELYVGRFICGISSGSGYVSVVMYMGEISPARIRGILTSALTVAVKIGLLIEWIIGPFLSTRNLALVSMSLPIVFVLSIVWLPESPYHLMRRGKHQEAIQTLARIRGTMNVSVEAENMEKSVKIDLENDTGLRELLTVSGNRKALTVVVCLAVIQQWSGSMAIISYAELTFTATGNNFEGKYITMMLGAVQVVSAMFSTVVVDSFGRRTLLIFSTFGTSMSTMLVGLFFYLQHRQMDVDSIVWLPAIGTLSYIITYAVGLAGIPFTMISEVFPTNVKALGSTIGIMCCNLFGFFVTVCFPSIVEAFGRYASFWLFSGITLMGMVFVYCYVPETRGKTLQEVQDQLHGRKLF</sequence>
<feature type="transmembrane region" description="Helical" evidence="9">
    <location>
        <begin position="274"/>
        <end position="294"/>
    </location>
</feature>
<keyword evidence="12" id="KW-1185">Reference proteome</keyword>
<keyword evidence="2" id="KW-1003">Cell membrane</keyword>
<protein>
    <submittedName>
        <fullName evidence="11">Facilitated trehalose transporter Tret1</fullName>
    </submittedName>
</protein>